<feature type="region of interest" description="Disordered" evidence="1">
    <location>
        <begin position="896"/>
        <end position="918"/>
    </location>
</feature>
<protein>
    <submittedName>
        <fullName evidence="2">Uncharacterized protein</fullName>
    </submittedName>
</protein>
<dbReference type="VEuPathDB" id="TrichDB:TVAG_372110"/>
<reference evidence="2" key="1">
    <citation type="submission" date="2006-10" db="EMBL/GenBank/DDBJ databases">
        <authorList>
            <person name="Amadeo P."/>
            <person name="Zhao Q."/>
            <person name="Wortman J."/>
            <person name="Fraser-Liggett C."/>
            <person name="Carlton J."/>
        </authorList>
    </citation>
    <scope>NUCLEOTIDE SEQUENCE</scope>
    <source>
        <strain evidence="2">G3</strain>
    </source>
</reference>
<evidence type="ECO:0000256" key="1">
    <source>
        <dbReference type="SAM" id="MobiDB-lite"/>
    </source>
</evidence>
<feature type="region of interest" description="Disordered" evidence="1">
    <location>
        <begin position="1316"/>
        <end position="1350"/>
    </location>
</feature>
<evidence type="ECO:0000313" key="3">
    <source>
        <dbReference type="Proteomes" id="UP000001542"/>
    </source>
</evidence>
<sequence length="1402" mass="159502">MKNYPDYFQKIVCDVRYENNQNQLVFHLPKVSQSIALSFCNDLTLQFPISNTSIPNTVKLIDILLVLNSALFGKLKHNFDPQSNLNIVINVSFFMNCSKQLLTRLDALQIFLSEIMNKLSQGDTNITSLANSIVSLLNPIIAFSNSLDIISQHIIDLVEIEPLSPDFVKIASAISEIIEALNSIYSNSTDGMYVETQQEKLSTHYSYVIDSLNQYIPYLKQITQQLLDQFQDITIKDVFQPMFKFYQKQIDEITEMIFICIDIVRNDYENYDRTIATMTKTVEKILHELPFIFQVFYEKKLPKQVKTHFEDYQYVYSDLISPFISQIIESSEKTPADFNALFISKLKDSLKVYNGLILTFPSLFEGLDDGFPQLAVLNIQPSEFLKDSKIDIILPVLQPALTAAHALIETDQSFSEVYKILESLFQQQPSFQEEIENIIPDQTDDGIILLMGARDAVLNSFTAIVSSVRDYSVSQTDLAMRSRLASNVCRLIASLISISTHPSMFEYIIETLLLCSKWMREYLSSNQEEYMKAASASRSLIFDSNDAVQVLPKLAQLLNMVQLATNETATKLKDDVEAIPTVICHGAVLSSMMDAYDFTVQKATSDDLVKPLIEKAIEQAFPLHNFVSVSRTLVWLLLHSETSTLSTLLSNVESLHVKSLGKVMNVNKDIIKALDIYKTSRSTSNLDYSKLLSSLKKYLEVSNEFINDLNGASKSLGEFFLKDKEKILFTVELVEGSTKIIPIPNKNVTGILLHGLSKLARAQIKEMNTMLDQLPDRALLQSISLTFYLNTIYEILVYSNEPKFAQKAEDIEKSRVEIVRVSSDAACGDYSNVQQIKDDLQELDRKLIFEDEIDSDIKACLSIRYMSAIGIDHIQTTELFKKEQKNLELTITHEEMNEEQEDEDPEINNEQDTDEYGQRDPINIDTIQVFGDSLVFPAFKLIPVAFNPQSSDESKSNYKSYIDEEPIHEANYNLVDFKQPEPTIHFTAPPWPPVEETTEEQVEEKEIEVEVEIYPFEEEEDHKYEMDSDYIEKFIHKRMRRDDSSFDSLDYSSSMATTDLSKKNLTSSFSMPEIDDDENMPSSLIVPTQVELTPIGASDENKSSIPKIPTVTVSREQFIQSEPIKEEPKHQLPQMPPIQIEQEPIKVEEKQKPSVPTFPTMPPIQEPVKEQPKPQMPQMPPIQPEKAKEERKPSVPSFPTMPPMPVIPQPEPVKEQPKPQMPVMPPLQPEPKPSMPPMNMTQEKSQTMPVMPPLQPEKAKEERKPSMPSMPQMPQLPPMTPPTVNQSRAQTMPSPQQKQPEMPNLAEALALSNTLALSDKKAPQMPKKKKEDDDEIDENKMKNLSPQQKQKIEQIKNVKFQADVADNILMAFNPSNPHAVLKMLNEALGKLDEETRKLEGLY</sequence>
<dbReference type="SMR" id="A2E0Y2"/>
<feature type="compositionally biased region" description="Pro residues" evidence="1">
    <location>
        <begin position="1219"/>
        <end position="1236"/>
    </location>
</feature>
<dbReference type="PANTHER" id="PTHR48192">
    <property type="entry name" value="ZN(2)-C6 FUNGAL-TYPE DOMAIN-CONTAINING PROTEIN"/>
    <property type="match status" value="1"/>
</dbReference>
<dbReference type="InParanoid" id="A2E0Y2"/>
<organism evidence="2 3">
    <name type="scientific">Trichomonas vaginalis (strain ATCC PRA-98 / G3)</name>
    <dbReference type="NCBI Taxonomy" id="412133"/>
    <lineage>
        <taxon>Eukaryota</taxon>
        <taxon>Metamonada</taxon>
        <taxon>Parabasalia</taxon>
        <taxon>Trichomonadida</taxon>
        <taxon>Trichomonadidae</taxon>
        <taxon>Trichomonas</taxon>
    </lineage>
</organism>
<accession>A2E0Y2</accession>
<dbReference type="VEuPathDB" id="TrichDB:TVAGG3_0326440"/>
<feature type="region of interest" description="Disordered" evidence="1">
    <location>
        <begin position="1120"/>
        <end position="1301"/>
    </location>
</feature>
<evidence type="ECO:0000313" key="2">
    <source>
        <dbReference type="EMBL" id="EAY13737.1"/>
    </source>
</evidence>
<dbReference type="KEGG" id="tva:4771717"/>
<name>A2E0Y2_TRIV3</name>
<dbReference type="Proteomes" id="UP000001542">
    <property type="component" value="Unassembled WGS sequence"/>
</dbReference>
<feature type="compositionally biased region" description="Pro residues" evidence="1">
    <location>
        <begin position="1174"/>
        <end position="1183"/>
    </location>
</feature>
<dbReference type="RefSeq" id="XP_001325960.1">
    <property type="nucleotide sequence ID" value="XM_001325925.1"/>
</dbReference>
<proteinExistence type="predicted"/>
<gene>
    <name evidence="2" type="ORF">TVAG_372110</name>
</gene>
<feature type="compositionally biased region" description="Polar residues" evidence="1">
    <location>
        <begin position="1239"/>
        <end position="1248"/>
    </location>
</feature>
<feature type="compositionally biased region" description="Pro residues" evidence="1">
    <location>
        <begin position="1199"/>
        <end position="1211"/>
    </location>
</feature>
<dbReference type="STRING" id="5722.A2E0Y2"/>
<reference evidence="2" key="2">
    <citation type="journal article" date="2007" name="Science">
        <title>Draft genome sequence of the sexually transmitted pathogen Trichomonas vaginalis.</title>
        <authorList>
            <person name="Carlton J.M."/>
            <person name="Hirt R.P."/>
            <person name="Silva J.C."/>
            <person name="Delcher A.L."/>
            <person name="Schatz M."/>
            <person name="Zhao Q."/>
            <person name="Wortman J.R."/>
            <person name="Bidwell S.L."/>
            <person name="Alsmark U.C.M."/>
            <person name="Besteiro S."/>
            <person name="Sicheritz-Ponten T."/>
            <person name="Noel C.J."/>
            <person name="Dacks J.B."/>
            <person name="Foster P.G."/>
            <person name="Simillion C."/>
            <person name="Van de Peer Y."/>
            <person name="Miranda-Saavedra D."/>
            <person name="Barton G.J."/>
            <person name="Westrop G.D."/>
            <person name="Mueller S."/>
            <person name="Dessi D."/>
            <person name="Fiori P.L."/>
            <person name="Ren Q."/>
            <person name="Paulsen I."/>
            <person name="Zhang H."/>
            <person name="Bastida-Corcuera F.D."/>
            <person name="Simoes-Barbosa A."/>
            <person name="Brown M.T."/>
            <person name="Hayes R.D."/>
            <person name="Mukherjee M."/>
            <person name="Okumura C.Y."/>
            <person name="Schneider R."/>
            <person name="Smith A.J."/>
            <person name="Vanacova S."/>
            <person name="Villalvazo M."/>
            <person name="Haas B.J."/>
            <person name="Pertea M."/>
            <person name="Feldblyum T.V."/>
            <person name="Utterback T.R."/>
            <person name="Shu C.L."/>
            <person name="Osoegawa K."/>
            <person name="de Jong P.J."/>
            <person name="Hrdy I."/>
            <person name="Horvathova L."/>
            <person name="Zubacova Z."/>
            <person name="Dolezal P."/>
            <person name="Malik S.B."/>
            <person name="Logsdon J.M. Jr."/>
            <person name="Henze K."/>
            <person name="Gupta A."/>
            <person name="Wang C.C."/>
            <person name="Dunne R.L."/>
            <person name="Upcroft J.A."/>
            <person name="Upcroft P."/>
            <person name="White O."/>
            <person name="Salzberg S.L."/>
            <person name="Tang P."/>
            <person name="Chiu C.-H."/>
            <person name="Lee Y.-S."/>
            <person name="Embley T.M."/>
            <person name="Coombs G.H."/>
            <person name="Mottram J.C."/>
            <person name="Tachezy J."/>
            <person name="Fraser-Liggett C.M."/>
            <person name="Johnson P.J."/>
        </authorList>
    </citation>
    <scope>NUCLEOTIDE SEQUENCE [LARGE SCALE GENOMIC DNA]</scope>
    <source>
        <strain evidence="2">G3</strain>
    </source>
</reference>
<dbReference type="PANTHER" id="PTHR48192:SF1">
    <property type="entry name" value="ZN(II)2CYS6 TRANSCRIPTION FACTOR (EUROFUNG)"/>
    <property type="match status" value="1"/>
</dbReference>
<feature type="compositionally biased region" description="Basic and acidic residues" evidence="1">
    <location>
        <begin position="1143"/>
        <end position="1152"/>
    </location>
</feature>
<dbReference type="EMBL" id="DS113281">
    <property type="protein sequence ID" value="EAY13737.1"/>
    <property type="molecule type" value="Genomic_DNA"/>
</dbReference>
<feature type="compositionally biased region" description="Acidic residues" evidence="1">
    <location>
        <begin position="896"/>
        <end position="915"/>
    </location>
</feature>
<feature type="compositionally biased region" description="Polar residues" evidence="1">
    <location>
        <begin position="1284"/>
        <end position="1299"/>
    </location>
</feature>
<keyword evidence="3" id="KW-1185">Reference proteome</keyword>